<evidence type="ECO:0000313" key="7">
    <source>
        <dbReference type="Proteomes" id="UP000242287"/>
    </source>
</evidence>
<feature type="transmembrane region" description="Helical" evidence="5">
    <location>
        <begin position="380"/>
        <end position="399"/>
    </location>
</feature>
<dbReference type="PANTHER" id="PTHR10924">
    <property type="entry name" value="MAJOR FACILITATOR SUPERFAMILY PROTEIN-RELATED"/>
    <property type="match status" value="1"/>
</dbReference>
<dbReference type="InterPro" id="IPR036259">
    <property type="entry name" value="MFS_trans_sf"/>
</dbReference>
<comment type="subcellular location">
    <subcellularLocation>
        <location evidence="1">Membrane</location>
        <topology evidence="1">Multi-pass membrane protein</topology>
    </subcellularLocation>
</comment>
<dbReference type="GO" id="GO:0022857">
    <property type="term" value="F:transmembrane transporter activity"/>
    <property type="evidence" value="ECO:0007669"/>
    <property type="project" value="InterPro"/>
</dbReference>
<feature type="transmembrane region" description="Helical" evidence="5">
    <location>
        <begin position="124"/>
        <end position="142"/>
    </location>
</feature>
<evidence type="ECO:0008006" key="8">
    <source>
        <dbReference type="Google" id="ProtNLM"/>
    </source>
</evidence>
<gene>
    <name evidence="6" type="ORF">AMATHDRAFT_77780</name>
</gene>
<feature type="transmembrane region" description="Helical" evidence="5">
    <location>
        <begin position="190"/>
        <end position="208"/>
    </location>
</feature>
<keyword evidence="3 5" id="KW-1133">Transmembrane helix</keyword>
<dbReference type="EMBL" id="KZ302226">
    <property type="protein sequence ID" value="PFH46175.1"/>
    <property type="molecule type" value="Genomic_DNA"/>
</dbReference>
<feature type="transmembrane region" description="Helical" evidence="5">
    <location>
        <begin position="28"/>
        <end position="48"/>
    </location>
</feature>
<dbReference type="Proteomes" id="UP000242287">
    <property type="component" value="Unassembled WGS sequence"/>
</dbReference>
<dbReference type="PANTHER" id="PTHR10924:SF6">
    <property type="entry name" value="SOLUTE CARRIER FAMILY 49 MEMBER A3"/>
    <property type="match status" value="1"/>
</dbReference>
<feature type="transmembrane region" description="Helical" evidence="5">
    <location>
        <begin position="254"/>
        <end position="279"/>
    </location>
</feature>
<dbReference type="InterPro" id="IPR011701">
    <property type="entry name" value="MFS"/>
</dbReference>
<dbReference type="Pfam" id="PF07690">
    <property type="entry name" value="MFS_1"/>
    <property type="match status" value="1"/>
</dbReference>
<proteinExistence type="predicted"/>
<accession>A0A2A9N777</accession>
<organism evidence="6 7">
    <name type="scientific">Amanita thiersii Skay4041</name>
    <dbReference type="NCBI Taxonomy" id="703135"/>
    <lineage>
        <taxon>Eukaryota</taxon>
        <taxon>Fungi</taxon>
        <taxon>Dikarya</taxon>
        <taxon>Basidiomycota</taxon>
        <taxon>Agaricomycotina</taxon>
        <taxon>Agaricomycetes</taxon>
        <taxon>Agaricomycetidae</taxon>
        <taxon>Agaricales</taxon>
        <taxon>Pluteineae</taxon>
        <taxon>Amanitaceae</taxon>
        <taxon>Amanita</taxon>
    </lineage>
</organism>
<dbReference type="InterPro" id="IPR049680">
    <property type="entry name" value="FLVCR1-2_SLC49-like"/>
</dbReference>
<keyword evidence="7" id="KW-1185">Reference proteome</keyword>
<feature type="transmembrane region" description="Helical" evidence="5">
    <location>
        <begin position="347"/>
        <end position="368"/>
    </location>
</feature>
<feature type="transmembrane region" description="Helical" evidence="5">
    <location>
        <begin position="68"/>
        <end position="88"/>
    </location>
</feature>
<dbReference type="SUPFAM" id="SSF103473">
    <property type="entry name" value="MFS general substrate transporter"/>
    <property type="match status" value="1"/>
</dbReference>
<feature type="transmembrane region" description="Helical" evidence="5">
    <location>
        <begin position="323"/>
        <end position="341"/>
    </location>
</feature>
<name>A0A2A9N777_9AGAR</name>
<feature type="transmembrane region" description="Helical" evidence="5">
    <location>
        <begin position="419"/>
        <end position="436"/>
    </location>
</feature>
<keyword evidence="2 5" id="KW-0812">Transmembrane</keyword>
<dbReference type="GO" id="GO:0016020">
    <property type="term" value="C:membrane"/>
    <property type="evidence" value="ECO:0007669"/>
    <property type="project" value="UniProtKB-SubCell"/>
</dbReference>
<dbReference type="Gene3D" id="1.20.1250.20">
    <property type="entry name" value="MFS general substrate transporter like domains"/>
    <property type="match status" value="2"/>
</dbReference>
<keyword evidence="4 5" id="KW-0472">Membrane</keyword>
<evidence type="ECO:0000256" key="4">
    <source>
        <dbReference type="ARBA" id="ARBA00023136"/>
    </source>
</evidence>
<feature type="transmembrane region" description="Helical" evidence="5">
    <location>
        <begin position="162"/>
        <end position="184"/>
    </location>
</feature>
<evidence type="ECO:0000256" key="3">
    <source>
        <dbReference type="ARBA" id="ARBA00022989"/>
    </source>
</evidence>
<evidence type="ECO:0000256" key="5">
    <source>
        <dbReference type="SAM" id="Phobius"/>
    </source>
</evidence>
<dbReference type="OrthoDB" id="422206at2759"/>
<reference evidence="6 7" key="1">
    <citation type="submission" date="2014-02" db="EMBL/GenBank/DDBJ databases">
        <title>Transposable element dynamics among asymbiotic and ectomycorrhizal Amanita fungi.</title>
        <authorList>
            <consortium name="DOE Joint Genome Institute"/>
            <person name="Hess J."/>
            <person name="Skrede I."/>
            <person name="Wolfe B."/>
            <person name="LaButti K."/>
            <person name="Ohm R.A."/>
            <person name="Grigoriev I.V."/>
            <person name="Pringle A."/>
        </authorList>
    </citation>
    <scope>NUCLEOTIDE SEQUENCE [LARGE SCALE GENOMIC DNA]</scope>
    <source>
        <strain evidence="6 7">SKay4041</strain>
    </source>
</reference>
<sequence>MVPLQHSNPPCPSLSSPPVVYRLYKQRFVGLVGLVFLNIISAMSWPWFGPISNNVSKELDITLDQVNWLGNIIACVYLPTTLLIPPVVSKYGISRCCQIGAVALILSAWIRYAGTSRTLSGSGAYALLIIGQLFAAIAQPIYQVLGPKYSETWFDLRGRTTATMIIAISNPIGGALGQLVSPLVGDTRKSILVLGILSTAVTPLVFLVSNAPPTPPTYAGSKPSPPLQSLLLAMIGKENMTSDAYMSPRSRVDFAIVMLLFGVLVAATNTFAILSAQILEPVGYSEDISGLMGACLLLTGIVAAIVTAPIFDRIFTHHLAITSKILVPILGGTWLSLIWAVKPNNMAGLFVIMTILGVCSITMLPIGLELGCDLTRNADGSSAILWFMGNLFGIMFVLVESALRAGPDAQPPLNMRRALIFNGTFVAVTASLVIFVRGKQERKQLDEDKIREVNMRPTQRTNNTVATHS</sequence>
<evidence type="ECO:0000256" key="1">
    <source>
        <dbReference type="ARBA" id="ARBA00004141"/>
    </source>
</evidence>
<dbReference type="AlphaFoldDB" id="A0A2A9N777"/>
<evidence type="ECO:0000256" key="2">
    <source>
        <dbReference type="ARBA" id="ARBA00022692"/>
    </source>
</evidence>
<feature type="transmembrane region" description="Helical" evidence="5">
    <location>
        <begin position="291"/>
        <end position="311"/>
    </location>
</feature>
<protein>
    <recommendedName>
        <fullName evidence="8">Major facilitator superfamily (MFS) profile domain-containing protein</fullName>
    </recommendedName>
</protein>
<evidence type="ECO:0000313" key="6">
    <source>
        <dbReference type="EMBL" id="PFH46175.1"/>
    </source>
</evidence>